<dbReference type="EMBL" id="CP029288">
    <property type="protein sequence ID" value="AWR98245.1"/>
    <property type="molecule type" value="Genomic_DNA"/>
</dbReference>
<feature type="transmembrane region" description="Helical" evidence="1">
    <location>
        <begin position="12"/>
        <end position="38"/>
    </location>
</feature>
<keyword evidence="1" id="KW-0472">Membrane</keyword>
<feature type="transmembrane region" description="Helical" evidence="1">
    <location>
        <begin position="79"/>
        <end position="99"/>
    </location>
</feature>
<keyword evidence="3" id="KW-1185">Reference proteome</keyword>
<organism evidence="2 3">
    <name type="scientific">Acidianus sulfidivorans JP7</name>
    <dbReference type="NCBI Taxonomy" id="619593"/>
    <lineage>
        <taxon>Archaea</taxon>
        <taxon>Thermoproteota</taxon>
        <taxon>Thermoprotei</taxon>
        <taxon>Sulfolobales</taxon>
        <taxon>Sulfolobaceae</taxon>
        <taxon>Acidianus</taxon>
    </lineage>
</organism>
<evidence type="ECO:0000313" key="3">
    <source>
        <dbReference type="Proteomes" id="UP000248410"/>
    </source>
</evidence>
<keyword evidence="1" id="KW-0812">Transmembrane</keyword>
<accession>A0A2U9IQE4</accession>
<dbReference type="GeneID" id="36837375"/>
<dbReference type="KEGG" id="asul:DFR86_05360"/>
<dbReference type="RefSeq" id="WP_110381121.1">
    <property type="nucleotide sequence ID" value="NZ_CP029288.2"/>
</dbReference>
<keyword evidence="1" id="KW-1133">Transmembrane helix</keyword>
<proteinExistence type="predicted"/>
<sequence length="110" mass="11967">MANPRKVYTEVLSNYITIVLVVLILMGIMGILAIPYYISPITYSNGGSPSGTGYLVLGIILVAMILTSIALLERDNKEFGGALLVFSLIILTIIAWELYGIGDLSNIFRI</sequence>
<gene>
    <name evidence="2" type="ORF">DFR86_05360</name>
</gene>
<protein>
    <submittedName>
        <fullName evidence="2">Uncharacterized protein</fullName>
    </submittedName>
</protein>
<dbReference type="Proteomes" id="UP000248410">
    <property type="component" value="Chromosome"/>
</dbReference>
<evidence type="ECO:0000256" key="1">
    <source>
        <dbReference type="SAM" id="Phobius"/>
    </source>
</evidence>
<dbReference type="OrthoDB" id="43317at2157"/>
<evidence type="ECO:0000313" key="2">
    <source>
        <dbReference type="EMBL" id="AWR98245.1"/>
    </source>
</evidence>
<name>A0A2U9IQE4_9CREN</name>
<feature type="transmembrane region" description="Helical" evidence="1">
    <location>
        <begin position="53"/>
        <end position="72"/>
    </location>
</feature>
<dbReference type="AlphaFoldDB" id="A0A2U9IQE4"/>
<reference evidence="2 3" key="1">
    <citation type="submission" date="2018-05" db="EMBL/GenBank/DDBJ databases">
        <title>Complete Genome Sequences of Extremely Thermoacidophilic, Metal-Mobilizing Type-Strain Members of the Archaeal Family Sulfolobaceae: Acidianus brierleyi DSM-1651T, Acidianus sulfidivorans DSM-18786T, Metallosphaera hakonensis DSM-7519T, and Metallosphaera prunae DSM-10039T.</title>
        <authorList>
            <person name="Counts J.A."/>
            <person name="Kelly R.M."/>
        </authorList>
    </citation>
    <scope>NUCLEOTIDE SEQUENCE [LARGE SCALE GENOMIC DNA]</scope>
    <source>
        <strain evidence="2 3">JP7</strain>
    </source>
</reference>